<gene>
    <name evidence="2" type="ORF">JR316_007235</name>
</gene>
<feature type="region of interest" description="Disordered" evidence="1">
    <location>
        <begin position="701"/>
        <end position="744"/>
    </location>
</feature>
<feature type="region of interest" description="Disordered" evidence="1">
    <location>
        <begin position="414"/>
        <end position="497"/>
    </location>
</feature>
<dbReference type="Pfam" id="PF13975">
    <property type="entry name" value="gag-asp_proteas"/>
    <property type="match status" value="1"/>
</dbReference>
<feature type="compositionally biased region" description="Basic and acidic residues" evidence="1">
    <location>
        <begin position="701"/>
        <end position="715"/>
    </location>
</feature>
<dbReference type="InterPro" id="IPR021109">
    <property type="entry name" value="Peptidase_aspartic_dom_sf"/>
</dbReference>
<accession>A0A8H7XU38</accession>
<feature type="compositionally biased region" description="Basic and acidic residues" evidence="1">
    <location>
        <begin position="725"/>
        <end position="744"/>
    </location>
</feature>
<dbReference type="EMBL" id="JAFIQS010000007">
    <property type="protein sequence ID" value="KAG5166902.1"/>
    <property type="molecule type" value="Genomic_DNA"/>
</dbReference>
<evidence type="ECO:0000313" key="2">
    <source>
        <dbReference type="EMBL" id="KAG5166902.1"/>
    </source>
</evidence>
<evidence type="ECO:0000256" key="1">
    <source>
        <dbReference type="SAM" id="MobiDB-lite"/>
    </source>
</evidence>
<feature type="compositionally biased region" description="Basic and acidic residues" evidence="1">
    <location>
        <begin position="435"/>
        <end position="457"/>
    </location>
</feature>
<dbReference type="CDD" id="cd00303">
    <property type="entry name" value="retropepsin_like"/>
    <property type="match status" value="1"/>
</dbReference>
<name>A0A8H7XU38_PSICU</name>
<sequence>MTKDLPAAGERGAPKFIDTEPEELLRFLEAVDELYKKCEITNDNDKKKAVGKYVSAQTEAQWKAFKTYKTGTWEEFKTEVTASYPEVVLLERGSITALDKLCRKYSRANRIEASDITGLAALIRCFRAEAGKLTEDPPLVSNRDLVDRFLDCLTPEFATRIEDKLDTIMDARASITDNAGTNARWEDRYTLQEVINMAQGIAERSRRGYGIKPAENKGNRRGYGDEELVPNQKGLETYVKLEEQMAQLIDTITNAEKRRMADYKVLQESQNRQLREMQQFLSTRQTTPGLLPNNSYAPSRYRDNPNTGCHYCKEDSHRIIECPYVRKHLEAKWIIKNAENHIRLPNGAQIYPDGNKSRKEVVENMNKSKGMAATMLQEERESPAGEVRYKLHRQYELAKSLQALTEDFGEDALEAKLKPPENNNITKPTVIEDLEITKVENTDKQKTDEQETEKTQTEETQADKLPYLKVPPLREVTRPASDARLLPSRETSTPYTHKAPVEEENNVTELLDKTLNLEMNIKLKDLLGNAPQLRELVKKTVSAARKTKTNEAANSWLLEPVQEENIGRVGSDPYLQLYQQGQKEPPVAVYLGKDSETLRSVWPKINGIDEIECVLDSGSQIVSMAESVAMRTGLSWDPDVVIDMQSANRTINRTLGMARNVPFTFGNITVYLQVHVIRNPAYQVLLGRTFDALTRSEVQSEKDGSATLKIEDPNSGRKVVVPTFERGHGPHDSAEKRQKQAEGF</sequence>
<evidence type="ECO:0008006" key="3">
    <source>
        <dbReference type="Google" id="ProtNLM"/>
    </source>
</evidence>
<proteinExistence type="predicted"/>
<dbReference type="SUPFAM" id="SSF50630">
    <property type="entry name" value="Acid proteases"/>
    <property type="match status" value="1"/>
</dbReference>
<reference evidence="2" key="1">
    <citation type="submission" date="2021-02" db="EMBL/GenBank/DDBJ databases">
        <title>Psilocybe cubensis genome.</title>
        <authorList>
            <person name="Mckernan K.J."/>
            <person name="Crawford S."/>
            <person name="Trippe A."/>
            <person name="Kane L.T."/>
            <person name="Mclaughlin S."/>
        </authorList>
    </citation>
    <scope>NUCLEOTIDE SEQUENCE [LARGE SCALE GENOMIC DNA]</scope>
    <source>
        <strain evidence="2">MGC-MH-2018</strain>
    </source>
</reference>
<dbReference type="AlphaFoldDB" id="A0A8H7XU38"/>
<protein>
    <recommendedName>
        <fullName evidence="3">CCHC-type domain-containing protein</fullName>
    </recommendedName>
</protein>
<organism evidence="2">
    <name type="scientific">Psilocybe cubensis</name>
    <name type="common">Psychedelic mushroom</name>
    <name type="synonym">Stropharia cubensis</name>
    <dbReference type="NCBI Taxonomy" id="181762"/>
    <lineage>
        <taxon>Eukaryota</taxon>
        <taxon>Fungi</taxon>
        <taxon>Dikarya</taxon>
        <taxon>Basidiomycota</taxon>
        <taxon>Agaricomycotina</taxon>
        <taxon>Agaricomycetes</taxon>
        <taxon>Agaricomycetidae</taxon>
        <taxon>Agaricales</taxon>
        <taxon>Agaricineae</taxon>
        <taxon>Strophariaceae</taxon>
        <taxon>Psilocybe</taxon>
    </lineage>
</organism>
<comment type="caution">
    <text evidence="2">The sequence shown here is derived from an EMBL/GenBank/DDBJ whole genome shotgun (WGS) entry which is preliminary data.</text>
</comment>
<dbReference type="Gene3D" id="2.40.70.10">
    <property type="entry name" value="Acid Proteases"/>
    <property type="match status" value="1"/>
</dbReference>